<evidence type="ECO:0000256" key="3">
    <source>
        <dbReference type="ARBA" id="ARBA00022782"/>
    </source>
</evidence>
<sequence length="525" mass="60024">MSRPITIINKERGNEQIGSPSDSLSMSLGACKIVENVCGSPVTSFGSRLMAYNTKSEVYSQSPEFQINAFLSQGGRVIGTNVDYAFGTPPPSCHQCKNTEVVNTQWSNIDHFSCPPNNLLYVDQSNIENAHSFFGAAPVAPRNFDFYNTDRQILQPKPTIILPTTVLTPALSPAVSIIQQPITAVTSCENLLQKYRLNPSAMKTLKLSEIQGNLLMFAKDQVGSRFIQQKLENSDMFEKDAIFEEVLENADELVDDIFGNYVVQKFFEYGEQKHWSRLVESIISRVPQYAFQMYACRVLQKALEKVDEPLQVRILEQVKDIVLECMKDQNGNHVIQKAVEKVSPEHVQFIIDVLLKHPNTVFEMTVDPYGCRVVQRCLEYCVKDQTRPIIEKLHDRFEEIVNNQYGNYVVQHVIQHGSERDKEMIIRKVASNLFEYGVHKFSSNVIEKCLERGSIQQKNLLVKSACHQVDRNQQPKMFDQVTCDQRRELRIAIQPHIPILRQFSYGKHILAKLEKWFQKPVAYIG</sequence>
<dbReference type="GO" id="GO:0005634">
    <property type="term" value="C:nucleus"/>
    <property type="evidence" value="ECO:0007669"/>
    <property type="project" value="TreeGrafter"/>
</dbReference>
<dbReference type="Pfam" id="PF00806">
    <property type="entry name" value="PUF"/>
    <property type="match status" value="7"/>
</dbReference>
<dbReference type="Proteomes" id="UP001152747">
    <property type="component" value="Unassembled WGS sequence"/>
</dbReference>
<organism evidence="7 8">
    <name type="scientific">Caenorhabditis angaria</name>
    <dbReference type="NCBI Taxonomy" id="860376"/>
    <lineage>
        <taxon>Eukaryota</taxon>
        <taxon>Metazoa</taxon>
        <taxon>Ecdysozoa</taxon>
        <taxon>Nematoda</taxon>
        <taxon>Chromadorea</taxon>
        <taxon>Rhabditida</taxon>
        <taxon>Rhabditina</taxon>
        <taxon>Rhabditomorpha</taxon>
        <taxon>Rhabditoidea</taxon>
        <taxon>Rhabditidae</taxon>
        <taxon>Peloderinae</taxon>
        <taxon>Caenorhabditis</taxon>
    </lineage>
</organism>
<evidence type="ECO:0000256" key="5">
    <source>
        <dbReference type="SAM" id="MobiDB-lite"/>
    </source>
</evidence>
<evidence type="ECO:0000259" key="6">
    <source>
        <dbReference type="PROSITE" id="PS50303"/>
    </source>
</evidence>
<dbReference type="InterPro" id="IPR001313">
    <property type="entry name" value="Pumilio_RNA-bd_rpt"/>
</dbReference>
<keyword evidence="3" id="KW-0221">Differentiation</keyword>
<comment type="caution">
    <text evidence="7">The sequence shown here is derived from an EMBL/GenBank/DDBJ whole genome shotgun (WGS) entry which is preliminary data.</text>
</comment>
<dbReference type="CDD" id="cd07920">
    <property type="entry name" value="Pumilio"/>
    <property type="match status" value="1"/>
</dbReference>
<dbReference type="PROSITE" id="PS50302">
    <property type="entry name" value="PUM"/>
    <property type="match status" value="6"/>
</dbReference>
<proteinExistence type="predicted"/>
<feature type="repeat" description="Pumilio" evidence="4">
    <location>
        <begin position="392"/>
        <end position="427"/>
    </location>
</feature>
<dbReference type="SUPFAM" id="SSF48371">
    <property type="entry name" value="ARM repeat"/>
    <property type="match status" value="1"/>
</dbReference>
<evidence type="ECO:0000256" key="1">
    <source>
        <dbReference type="ARBA" id="ARBA00022473"/>
    </source>
</evidence>
<keyword evidence="8" id="KW-1185">Reference proteome</keyword>
<name>A0A9P1I8H7_9PELO</name>
<dbReference type="GO" id="GO:0003730">
    <property type="term" value="F:mRNA 3'-UTR binding"/>
    <property type="evidence" value="ECO:0007669"/>
    <property type="project" value="TreeGrafter"/>
</dbReference>
<evidence type="ECO:0000256" key="2">
    <source>
        <dbReference type="ARBA" id="ARBA00022737"/>
    </source>
</evidence>
<feature type="region of interest" description="Disordered" evidence="5">
    <location>
        <begin position="1"/>
        <end position="22"/>
    </location>
</feature>
<accession>A0A9P1I8H7</accession>
<dbReference type="InterPro" id="IPR033133">
    <property type="entry name" value="PUM-HD"/>
</dbReference>
<gene>
    <name evidence="7" type="ORF">CAMP_LOCUS2186</name>
</gene>
<dbReference type="GO" id="GO:0030154">
    <property type="term" value="P:cell differentiation"/>
    <property type="evidence" value="ECO:0007669"/>
    <property type="project" value="UniProtKB-KW"/>
</dbReference>
<feature type="repeat" description="Pumilio" evidence="4">
    <location>
        <begin position="281"/>
        <end position="316"/>
    </location>
</feature>
<feature type="repeat" description="Pumilio" evidence="4">
    <location>
        <begin position="352"/>
        <end position="391"/>
    </location>
</feature>
<dbReference type="PROSITE" id="PS50303">
    <property type="entry name" value="PUM_HD"/>
    <property type="match status" value="1"/>
</dbReference>
<dbReference type="AlphaFoldDB" id="A0A9P1I8H7"/>
<reference evidence="7" key="1">
    <citation type="submission" date="2022-11" db="EMBL/GenBank/DDBJ databases">
        <authorList>
            <person name="Kikuchi T."/>
        </authorList>
    </citation>
    <scope>NUCLEOTIDE SEQUENCE</scope>
    <source>
        <strain evidence="7">PS1010</strain>
    </source>
</reference>
<evidence type="ECO:0000313" key="7">
    <source>
        <dbReference type="EMBL" id="CAI5439549.1"/>
    </source>
</evidence>
<dbReference type="OrthoDB" id="668540at2759"/>
<protein>
    <recommendedName>
        <fullName evidence="6">PUM-HD domain-containing protein</fullName>
    </recommendedName>
</protein>
<evidence type="ECO:0000256" key="4">
    <source>
        <dbReference type="PROSITE-ProRule" id="PRU00317"/>
    </source>
</evidence>
<dbReference type="InterPro" id="IPR016024">
    <property type="entry name" value="ARM-type_fold"/>
</dbReference>
<keyword evidence="2" id="KW-0677">Repeat</keyword>
<keyword evidence="1" id="KW-0217">Developmental protein</keyword>
<dbReference type="PANTHER" id="PTHR12537:SF60">
    <property type="entry name" value="PUM-HD DOMAIN-CONTAINING PROTEIN"/>
    <property type="match status" value="1"/>
</dbReference>
<dbReference type="PANTHER" id="PTHR12537">
    <property type="entry name" value="RNA BINDING PROTEIN PUMILIO-RELATED"/>
    <property type="match status" value="1"/>
</dbReference>
<evidence type="ECO:0000313" key="8">
    <source>
        <dbReference type="Proteomes" id="UP001152747"/>
    </source>
</evidence>
<feature type="repeat" description="Pumilio" evidence="4">
    <location>
        <begin position="245"/>
        <end position="280"/>
    </location>
</feature>
<dbReference type="Gene3D" id="1.25.10.10">
    <property type="entry name" value="Leucine-rich Repeat Variant"/>
    <property type="match status" value="1"/>
</dbReference>
<feature type="domain" description="PUM-HD" evidence="6">
    <location>
        <begin position="187"/>
        <end position="525"/>
    </location>
</feature>
<dbReference type="InterPro" id="IPR011989">
    <property type="entry name" value="ARM-like"/>
</dbReference>
<dbReference type="GO" id="GO:0010608">
    <property type="term" value="P:post-transcriptional regulation of gene expression"/>
    <property type="evidence" value="ECO:0007669"/>
    <property type="project" value="TreeGrafter"/>
</dbReference>
<feature type="repeat" description="Pumilio" evidence="4">
    <location>
        <begin position="209"/>
        <end position="244"/>
    </location>
</feature>
<feature type="repeat" description="Pumilio" evidence="4">
    <location>
        <begin position="428"/>
        <end position="463"/>
    </location>
</feature>
<dbReference type="EMBL" id="CANHGI010000001">
    <property type="protein sequence ID" value="CAI5439549.1"/>
    <property type="molecule type" value="Genomic_DNA"/>
</dbReference>
<dbReference type="InterPro" id="IPR033712">
    <property type="entry name" value="Pumilio_RNA-bd"/>
</dbReference>
<dbReference type="SMART" id="SM00025">
    <property type="entry name" value="Pumilio"/>
    <property type="match status" value="7"/>
</dbReference>
<dbReference type="GO" id="GO:0005737">
    <property type="term" value="C:cytoplasm"/>
    <property type="evidence" value="ECO:0007669"/>
    <property type="project" value="TreeGrafter"/>
</dbReference>